<evidence type="ECO:0000256" key="4">
    <source>
        <dbReference type="ARBA" id="ARBA00012640"/>
    </source>
</evidence>
<dbReference type="PANTHER" id="PTHR43344">
    <property type="entry name" value="PHOSPHOSERINE PHOSPHATASE"/>
    <property type="match status" value="1"/>
</dbReference>
<dbReference type="SFLD" id="SFLDG01129">
    <property type="entry name" value="C1.5:_HAD__Beta-PGM__Phosphata"/>
    <property type="match status" value="1"/>
</dbReference>
<dbReference type="SFLD" id="SFLDG01137">
    <property type="entry name" value="C1.6.1:_Phosphoserine_Phosphat"/>
    <property type="match status" value="1"/>
</dbReference>
<evidence type="ECO:0000256" key="7">
    <source>
        <dbReference type="ARBA" id="ARBA00022801"/>
    </source>
</evidence>
<name>A0AAE4MKP9_9EURY</name>
<dbReference type="RefSeq" id="WP_338100182.1">
    <property type="nucleotide sequence ID" value="NZ_JAWDKD010000022.1"/>
</dbReference>
<evidence type="ECO:0000256" key="2">
    <source>
        <dbReference type="ARBA" id="ARBA00005135"/>
    </source>
</evidence>
<dbReference type="NCBIfam" id="TIGR01488">
    <property type="entry name" value="HAD-SF-IB"/>
    <property type="match status" value="1"/>
</dbReference>
<sequence length="221" mass="24160">MNCSTCAAPSFKLFVFDMDSTLIDAEVIDELAAAAGAADEVSQITRLAMNGEMDYTESFLKRVAFLKDLPYEKAMASVDKIQIMPGAPELIEYIHSIGGKTAMITCGFSVAADRFKHELNIDYVFSNELVVKDGLLTGEAIGPLRTTNSKEKVFEKIVDECGFQFSECVVVGDGANDVCLFKRAGFSIAFNAKPSVQQQANIAVHEKDLRCLIPILKDLII</sequence>
<evidence type="ECO:0000256" key="8">
    <source>
        <dbReference type="ARBA" id="ARBA00022842"/>
    </source>
</evidence>
<dbReference type="GO" id="GO:0036424">
    <property type="term" value="F:L-phosphoserine phosphatase activity"/>
    <property type="evidence" value="ECO:0007669"/>
    <property type="project" value="InterPro"/>
</dbReference>
<dbReference type="Proteomes" id="UP001271789">
    <property type="component" value="Unassembled WGS sequence"/>
</dbReference>
<evidence type="ECO:0000256" key="5">
    <source>
        <dbReference type="ARBA" id="ARBA00022605"/>
    </source>
</evidence>
<dbReference type="GO" id="GO:0006564">
    <property type="term" value="P:L-serine biosynthetic process"/>
    <property type="evidence" value="ECO:0007669"/>
    <property type="project" value="UniProtKB-KW"/>
</dbReference>
<evidence type="ECO:0000256" key="9">
    <source>
        <dbReference type="ARBA" id="ARBA00023299"/>
    </source>
</evidence>
<comment type="similarity">
    <text evidence="3">Belongs to the HAD-like hydrolase superfamily. SerB family.</text>
</comment>
<feature type="active site" description="Nucleophile" evidence="11">
    <location>
        <position position="17"/>
    </location>
</feature>
<evidence type="ECO:0000313" key="13">
    <source>
        <dbReference type="Proteomes" id="UP001271789"/>
    </source>
</evidence>
<accession>A0AAE4MKP9</accession>
<dbReference type="SFLD" id="SFLDG01136">
    <property type="entry name" value="C1.6:_Phosphoserine_Phosphatas"/>
    <property type="match status" value="1"/>
</dbReference>
<dbReference type="Gene3D" id="3.40.50.1000">
    <property type="entry name" value="HAD superfamily/HAD-like"/>
    <property type="match status" value="1"/>
</dbReference>
<dbReference type="InterPro" id="IPR023214">
    <property type="entry name" value="HAD_sf"/>
</dbReference>
<keyword evidence="7 12" id="KW-0378">Hydrolase</keyword>
<dbReference type="AlphaFoldDB" id="A0AAE4MKP9"/>
<comment type="cofactor">
    <cofactor evidence="1">
        <name>Mg(2+)</name>
        <dbReference type="ChEBI" id="CHEBI:18420"/>
    </cofactor>
</comment>
<dbReference type="EC" id="3.1.3.3" evidence="4"/>
<keyword evidence="9" id="KW-0718">Serine biosynthesis</keyword>
<keyword evidence="13" id="KW-1185">Reference proteome</keyword>
<dbReference type="InterPro" id="IPR050582">
    <property type="entry name" value="HAD-like_SerB"/>
</dbReference>
<evidence type="ECO:0000256" key="3">
    <source>
        <dbReference type="ARBA" id="ARBA00009184"/>
    </source>
</evidence>
<dbReference type="InterPro" id="IPR004469">
    <property type="entry name" value="PSP"/>
</dbReference>
<keyword evidence="5" id="KW-0028">Amino-acid biosynthesis</keyword>
<evidence type="ECO:0000256" key="11">
    <source>
        <dbReference type="PIRSR" id="PIRSR604469-1"/>
    </source>
</evidence>
<dbReference type="EMBL" id="JAWDKD010000022">
    <property type="protein sequence ID" value="MDV0447736.1"/>
    <property type="molecule type" value="Genomic_DNA"/>
</dbReference>
<keyword evidence="6" id="KW-0479">Metal-binding</keyword>
<dbReference type="NCBIfam" id="TIGR00338">
    <property type="entry name" value="serB"/>
    <property type="match status" value="1"/>
</dbReference>
<dbReference type="SFLD" id="SFLDF00029">
    <property type="entry name" value="phosphoserine_phosphatase"/>
    <property type="match status" value="1"/>
</dbReference>
<evidence type="ECO:0000256" key="1">
    <source>
        <dbReference type="ARBA" id="ARBA00001946"/>
    </source>
</evidence>
<proteinExistence type="inferred from homology"/>
<dbReference type="Pfam" id="PF00702">
    <property type="entry name" value="Hydrolase"/>
    <property type="match status" value="1"/>
</dbReference>
<dbReference type="PANTHER" id="PTHR43344:SF2">
    <property type="entry name" value="PHOSPHOSERINE PHOSPHATASE"/>
    <property type="match status" value="1"/>
</dbReference>
<dbReference type="SUPFAM" id="SSF56784">
    <property type="entry name" value="HAD-like"/>
    <property type="match status" value="1"/>
</dbReference>
<dbReference type="InterPro" id="IPR036412">
    <property type="entry name" value="HAD-like_sf"/>
</dbReference>
<evidence type="ECO:0000256" key="10">
    <source>
        <dbReference type="ARBA" id="ARBA00031693"/>
    </source>
</evidence>
<dbReference type="SFLD" id="SFLDS00003">
    <property type="entry name" value="Haloacid_Dehalogenase"/>
    <property type="match status" value="1"/>
</dbReference>
<dbReference type="GO" id="GO:0005737">
    <property type="term" value="C:cytoplasm"/>
    <property type="evidence" value="ECO:0007669"/>
    <property type="project" value="TreeGrafter"/>
</dbReference>
<organism evidence="12 13">
    <name type="scientific">Methanolapillus africanus</name>
    <dbReference type="NCBI Taxonomy" id="3028297"/>
    <lineage>
        <taxon>Archaea</taxon>
        <taxon>Methanobacteriati</taxon>
        <taxon>Methanobacteriota</taxon>
        <taxon>Stenosarchaea group</taxon>
        <taxon>Methanomicrobia</taxon>
        <taxon>Methanosarcinales</taxon>
        <taxon>Methanosarcinaceae</taxon>
        <taxon>Methanolapillus</taxon>
    </lineage>
</organism>
<reference evidence="12" key="1">
    <citation type="submission" date="2023-06" db="EMBL/GenBank/DDBJ databases">
        <title>Genome sequence of Methanosarcinaceae archaeon Ag5.</title>
        <authorList>
            <person name="Protasov E."/>
            <person name="Platt K."/>
            <person name="Poehlein A."/>
            <person name="Daniel R."/>
            <person name="Brune A."/>
        </authorList>
    </citation>
    <scope>NUCLEOTIDE SEQUENCE</scope>
    <source>
        <strain evidence="12">Ag5</strain>
    </source>
</reference>
<keyword evidence="8" id="KW-0460">Magnesium</keyword>
<comment type="pathway">
    <text evidence="2">Amino-acid biosynthesis; L-serine biosynthesis; L-serine from 3-phospho-D-glycerate: step 3/3.</text>
</comment>
<comment type="caution">
    <text evidence="12">The sequence shown here is derived from an EMBL/GenBank/DDBJ whole genome shotgun (WGS) entry which is preliminary data.</text>
</comment>
<evidence type="ECO:0000313" key="12">
    <source>
        <dbReference type="EMBL" id="MDV0447736.1"/>
    </source>
</evidence>
<dbReference type="GO" id="GO:0000287">
    <property type="term" value="F:magnesium ion binding"/>
    <property type="evidence" value="ECO:0007669"/>
    <property type="project" value="TreeGrafter"/>
</dbReference>
<feature type="active site" description="Proton donor" evidence="11">
    <location>
        <position position="19"/>
    </location>
</feature>
<protein>
    <recommendedName>
        <fullName evidence="4">phosphoserine phosphatase</fullName>
        <ecNumber evidence="4">3.1.3.3</ecNumber>
    </recommendedName>
    <alternativeName>
        <fullName evidence="10">O-phosphoserine phosphohydrolase</fullName>
    </alternativeName>
</protein>
<evidence type="ECO:0000256" key="6">
    <source>
        <dbReference type="ARBA" id="ARBA00022723"/>
    </source>
</evidence>
<gene>
    <name evidence="12" type="primary">serB</name>
    <name evidence="12" type="ORF">MsAg5_16480</name>
</gene>